<evidence type="ECO:0000256" key="3">
    <source>
        <dbReference type="ARBA" id="ARBA00022723"/>
    </source>
</evidence>
<accession>A0A1E7FY54</accession>
<dbReference type="Proteomes" id="UP000095751">
    <property type="component" value="Unassembled WGS sequence"/>
</dbReference>
<comment type="similarity">
    <text evidence="1 8">Belongs to the cytochrome P450 family.</text>
</comment>
<keyword evidence="4 8" id="KW-0560">Oxidoreductase</keyword>
<evidence type="ECO:0000256" key="6">
    <source>
        <dbReference type="ARBA" id="ARBA00023033"/>
    </source>
</evidence>
<evidence type="ECO:0000256" key="5">
    <source>
        <dbReference type="ARBA" id="ARBA00023004"/>
    </source>
</evidence>
<gene>
    <name evidence="10" type="ORF">FRACYDRAFT_179613</name>
</gene>
<sequence length="299" mass="33515">MDTKAKYEANERQQLQEQQAASEEEGSDSSGCPIKAIKSKVGLGRDKFIPSDFQNPSFIERLVNRETLSTEEIAQTQGPLLMAGVDTTAYVMGWFYLNMASNPDVQAKLAKDLDKILKGADVTTVEQMESLHYLKACFRESHRLTPATPLSIKTLDKDIDVYSELNNNSYKLPSGQRIGLNLRGLPMDPKFVENPNSFVPERFSPEAVKARKGTPSEIALDHPYFNDAFGRGKRRCLGANVAVAEMTVLAARLLQDWEIKMVDPNEALQSPTKTWQSKQKLMLIADPYPAMEFVPRKLE</sequence>
<evidence type="ECO:0000256" key="7">
    <source>
        <dbReference type="PIRSR" id="PIRSR602401-1"/>
    </source>
</evidence>
<evidence type="ECO:0000256" key="2">
    <source>
        <dbReference type="ARBA" id="ARBA00022617"/>
    </source>
</evidence>
<feature type="region of interest" description="Disordered" evidence="9">
    <location>
        <begin position="1"/>
        <end position="33"/>
    </location>
</feature>
<name>A0A1E7FY54_9STRA</name>
<dbReference type="PRINTS" id="PR00385">
    <property type="entry name" value="P450"/>
</dbReference>
<dbReference type="InterPro" id="IPR017972">
    <property type="entry name" value="Cyt_P450_CS"/>
</dbReference>
<keyword evidence="6 8" id="KW-0503">Monooxygenase</keyword>
<dbReference type="AlphaFoldDB" id="A0A1E7FY54"/>
<dbReference type="SUPFAM" id="SSF48264">
    <property type="entry name" value="Cytochrome P450"/>
    <property type="match status" value="1"/>
</dbReference>
<feature type="compositionally biased region" description="Low complexity" evidence="9">
    <location>
        <begin position="12"/>
        <end position="21"/>
    </location>
</feature>
<dbReference type="PROSITE" id="PS00086">
    <property type="entry name" value="CYTOCHROME_P450"/>
    <property type="match status" value="1"/>
</dbReference>
<dbReference type="PANTHER" id="PTHR24291">
    <property type="entry name" value="CYTOCHROME P450 FAMILY 4"/>
    <property type="match status" value="1"/>
</dbReference>
<evidence type="ECO:0000313" key="11">
    <source>
        <dbReference type="Proteomes" id="UP000095751"/>
    </source>
</evidence>
<reference evidence="10 11" key="1">
    <citation type="submission" date="2016-09" db="EMBL/GenBank/DDBJ databases">
        <title>Extensive genetic diversity and differential bi-allelic expression allows diatom success in the polar Southern Ocean.</title>
        <authorList>
            <consortium name="DOE Joint Genome Institute"/>
            <person name="Mock T."/>
            <person name="Otillar R.P."/>
            <person name="Strauss J."/>
            <person name="Dupont C."/>
            <person name="Frickenhaus S."/>
            <person name="Maumus F."/>
            <person name="Mcmullan M."/>
            <person name="Sanges R."/>
            <person name="Schmutz J."/>
            <person name="Toseland A."/>
            <person name="Valas R."/>
            <person name="Veluchamy A."/>
            <person name="Ward B.J."/>
            <person name="Allen A."/>
            <person name="Barry K."/>
            <person name="Falciatore A."/>
            <person name="Ferrante M."/>
            <person name="Fortunato A.E."/>
            <person name="Gloeckner G."/>
            <person name="Gruber A."/>
            <person name="Hipkin R."/>
            <person name="Janech M."/>
            <person name="Kroth P."/>
            <person name="Leese F."/>
            <person name="Lindquist E."/>
            <person name="Lyon B.R."/>
            <person name="Martin J."/>
            <person name="Mayer C."/>
            <person name="Parker M."/>
            <person name="Quesneville H."/>
            <person name="Raymond J."/>
            <person name="Uhlig C."/>
            <person name="Valentin K.U."/>
            <person name="Worden A.Z."/>
            <person name="Armbrust E.V."/>
            <person name="Bowler C."/>
            <person name="Green B."/>
            <person name="Moulton V."/>
            <person name="Van Oosterhout C."/>
            <person name="Grigoriev I."/>
        </authorList>
    </citation>
    <scope>NUCLEOTIDE SEQUENCE [LARGE SCALE GENOMIC DNA]</scope>
    <source>
        <strain evidence="10 11">CCMP1102</strain>
    </source>
</reference>
<proteinExistence type="inferred from homology"/>
<evidence type="ECO:0000256" key="4">
    <source>
        <dbReference type="ARBA" id="ARBA00023002"/>
    </source>
</evidence>
<comment type="cofactor">
    <cofactor evidence="7">
        <name>heme</name>
        <dbReference type="ChEBI" id="CHEBI:30413"/>
    </cofactor>
</comment>
<feature type="compositionally biased region" description="Basic and acidic residues" evidence="9">
    <location>
        <begin position="1"/>
        <end position="11"/>
    </location>
</feature>
<dbReference type="GO" id="GO:0005506">
    <property type="term" value="F:iron ion binding"/>
    <property type="evidence" value="ECO:0007669"/>
    <property type="project" value="InterPro"/>
</dbReference>
<protein>
    <submittedName>
        <fullName evidence="10">Cytochrome P450</fullName>
    </submittedName>
</protein>
<dbReference type="InterPro" id="IPR036396">
    <property type="entry name" value="Cyt_P450_sf"/>
</dbReference>
<feature type="binding site" description="axial binding residue" evidence="7">
    <location>
        <position position="236"/>
    </location>
    <ligand>
        <name>heme</name>
        <dbReference type="ChEBI" id="CHEBI:30413"/>
    </ligand>
    <ligandPart>
        <name>Fe</name>
        <dbReference type="ChEBI" id="CHEBI:18248"/>
    </ligandPart>
</feature>
<evidence type="ECO:0000256" key="9">
    <source>
        <dbReference type="SAM" id="MobiDB-lite"/>
    </source>
</evidence>
<dbReference type="GO" id="GO:0020037">
    <property type="term" value="F:heme binding"/>
    <property type="evidence" value="ECO:0007669"/>
    <property type="project" value="InterPro"/>
</dbReference>
<dbReference type="InterPro" id="IPR001128">
    <property type="entry name" value="Cyt_P450"/>
</dbReference>
<dbReference type="InterPro" id="IPR002401">
    <property type="entry name" value="Cyt_P450_E_grp-I"/>
</dbReference>
<evidence type="ECO:0000313" key="10">
    <source>
        <dbReference type="EMBL" id="OEU23064.1"/>
    </source>
</evidence>
<organism evidence="10 11">
    <name type="scientific">Fragilariopsis cylindrus CCMP1102</name>
    <dbReference type="NCBI Taxonomy" id="635003"/>
    <lineage>
        <taxon>Eukaryota</taxon>
        <taxon>Sar</taxon>
        <taxon>Stramenopiles</taxon>
        <taxon>Ochrophyta</taxon>
        <taxon>Bacillariophyta</taxon>
        <taxon>Bacillariophyceae</taxon>
        <taxon>Bacillariophycidae</taxon>
        <taxon>Bacillariales</taxon>
        <taxon>Bacillariaceae</taxon>
        <taxon>Fragilariopsis</taxon>
    </lineage>
</organism>
<dbReference type="GO" id="GO:0016705">
    <property type="term" value="F:oxidoreductase activity, acting on paired donors, with incorporation or reduction of molecular oxygen"/>
    <property type="evidence" value="ECO:0007669"/>
    <property type="project" value="InterPro"/>
</dbReference>
<dbReference type="OrthoDB" id="3945418at2759"/>
<keyword evidence="11" id="KW-1185">Reference proteome</keyword>
<dbReference type="KEGG" id="fcy:FRACYDRAFT_179613"/>
<keyword evidence="3 7" id="KW-0479">Metal-binding</keyword>
<dbReference type="Pfam" id="PF00067">
    <property type="entry name" value="p450"/>
    <property type="match status" value="1"/>
</dbReference>
<dbReference type="PRINTS" id="PR00463">
    <property type="entry name" value="EP450I"/>
</dbReference>
<dbReference type="EMBL" id="KV784353">
    <property type="protein sequence ID" value="OEU23064.1"/>
    <property type="molecule type" value="Genomic_DNA"/>
</dbReference>
<keyword evidence="2 7" id="KW-0349">Heme</keyword>
<dbReference type="Gene3D" id="1.10.630.10">
    <property type="entry name" value="Cytochrome P450"/>
    <property type="match status" value="1"/>
</dbReference>
<evidence type="ECO:0000256" key="8">
    <source>
        <dbReference type="RuleBase" id="RU000461"/>
    </source>
</evidence>
<evidence type="ECO:0000256" key="1">
    <source>
        <dbReference type="ARBA" id="ARBA00010617"/>
    </source>
</evidence>
<dbReference type="InterPro" id="IPR050196">
    <property type="entry name" value="Cytochrome_P450_Monoox"/>
</dbReference>
<dbReference type="InParanoid" id="A0A1E7FY54"/>
<dbReference type="GO" id="GO:0004497">
    <property type="term" value="F:monooxygenase activity"/>
    <property type="evidence" value="ECO:0007669"/>
    <property type="project" value="UniProtKB-KW"/>
</dbReference>
<keyword evidence="5 7" id="KW-0408">Iron</keyword>
<dbReference type="PANTHER" id="PTHR24291:SF50">
    <property type="entry name" value="BIFUNCTIONAL ALBAFLAVENONE MONOOXYGENASE_TERPENE SYNTHASE"/>
    <property type="match status" value="1"/>
</dbReference>